<evidence type="ECO:0000313" key="2">
    <source>
        <dbReference type="Proteomes" id="UP000240904"/>
    </source>
</evidence>
<dbReference type="AlphaFoldDB" id="A0A2T3N0E2"/>
<keyword evidence="2" id="KW-1185">Reference proteome</keyword>
<comment type="caution">
    <text evidence="1">The sequence shown here is derived from an EMBL/GenBank/DDBJ whole genome shotgun (WGS) entry which is preliminary data.</text>
</comment>
<name>A0A2T3N0E2_9GAMM</name>
<reference evidence="1 2" key="1">
    <citation type="submission" date="2018-03" db="EMBL/GenBank/DDBJ databases">
        <title>Whole genome sequencing of Histamine producing bacteria.</title>
        <authorList>
            <person name="Butler K."/>
        </authorList>
    </citation>
    <scope>NUCLEOTIDE SEQUENCE [LARGE SCALE GENOMIC DNA]</scope>
    <source>
        <strain evidence="1 2">DSM 16190</strain>
    </source>
</reference>
<gene>
    <name evidence="1" type="ORF">C9I89_08345</name>
</gene>
<organism evidence="1 2">
    <name type="scientific">Photobacterium lipolyticum</name>
    <dbReference type="NCBI Taxonomy" id="266810"/>
    <lineage>
        <taxon>Bacteria</taxon>
        <taxon>Pseudomonadati</taxon>
        <taxon>Pseudomonadota</taxon>
        <taxon>Gammaproteobacteria</taxon>
        <taxon>Vibrionales</taxon>
        <taxon>Vibrionaceae</taxon>
        <taxon>Photobacterium</taxon>
    </lineage>
</organism>
<proteinExistence type="predicted"/>
<dbReference type="EMBL" id="PYMC01000004">
    <property type="protein sequence ID" value="PSW05732.1"/>
    <property type="molecule type" value="Genomic_DNA"/>
</dbReference>
<dbReference type="OrthoDB" id="6387849at2"/>
<protein>
    <submittedName>
        <fullName evidence="1">Uncharacterized protein</fullName>
    </submittedName>
</protein>
<accession>A0A2T3N0E2</accession>
<sequence>MMKLNFSELNKQTKKSFGDQRAVIKRVMQGKTVLCPECGQPLRLVPPETSDKPGIACVKGCTAIELDFS</sequence>
<dbReference type="Proteomes" id="UP000240904">
    <property type="component" value="Unassembled WGS sequence"/>
</dbReference>
<evidence type="ECO:0000313" key="1">
    <source>
        <dbReference type="EMBL" id="PSW05732.1"/>
    </source>
</evidence>